<keyword evidence="1" id="KW-0687">Ribonucleoprotein</keyword>
<name>A0ACB8GVX0_PSICU</name>
<dbReference type="EMBL" id="JAFIQS020000007">
    <property type="protein sequence ID" value="KAH9479890.1"/>
    <property type="molecule type" value="Genomic_DNA"/>
</dbReference>
<evidence type="ECO:0000313" key="2">
    <source>
        <dbReference type="Proteomes" id="UP000664032"/>
    </source>
</evidence>
<accession>A0ACB8GVX0</accession>
<dbReference type="Proteomes" id="UP000664032">
    <property type="component" value="Unassembled WGS sequence"/>
</dbReference>
<gene>
    <name evidence="1" type="ORF">JR316_0008486</name>
</gene>
<proteinExistence type="predicted"/>
<organism evidence="1 2">
    <name type="scientific">Psilocybe cubensis</name>
    <name type="common">Psychedelic mushroom</name>
    <name type="synonym">Stropharia cubensis</name>
    <dbReference type="NCBI Taxonomy" id="181762"/>
    <lineage>
        <taxon>Eukaryota</taxon>
        <taxon>Fungi</taxon>
        <taxon>Dikarya</taxon>
        <taxon>Basidiomycota</taxon>
        <taxon>Agaricomycotina</taxon>
        <taxon>Agaricomycetes</taxon>
        <taxon>Agaricomycetidae</taxon>
        <taxon>Agaricales</taxon>
        <taxon>Agaricineae</taxon>
        <taxon>Strophariaceae</taxon>
        <taxon>Psilocybe</taxon>
    </lineage>
</organism>
<sequence>MSLLAPAARAGPSRSTATTAAAAVVLGRSGAVVPRRHSSTRPVPGTPSQPGYFQKKDPNEKLRRKIPTFKQLQRLPASQMVHELFNGNTVGSLESLPLKSNVARTPSSLYQIRKFEMNRPDPLNVYGAPRNLKYEYTVLTKPYNVVREITQEALRFVSHSKGTPSLDSRVVLTGRAGSGKSVLLLQIVECTIQDGWVVIYIPRAVNLVNSTTPYVYNIRTQTYQQPSYSFQILQRMLTVNGGALSKIQLSEDLVLERQTVRAGTPLSAVIEIAIAEKERSIGQSPAILEAVMKSLEVQTQSVSCSLKTIAKADMCFNRYPVLLAVDDFQALYGKTAYRDPHFDAIRSYHLSIPRMIMEYASGRRNFARGAVFGALSLSQSNYPLPLELRDALQLQELDAYPVSPYLKRSKDMLAYTEGLRKLEVPAKLSMQEALAVFEIWKKRMAIGKDNSFYDEIFLSKYTESGGNARDFIWKGLLSTTDL</sequence>
<protein>
    <submittedName>
        <fullName evidence="1">37S ribosomal protein S23, mitochondrial</fullName>
    </submittedName>
</protein>
<evidence type="ECO:0000313" key="1">
    <source>
        <dbReference type="EMBL" id="KAH9479890.1"/>
    </source>
</evidence>
<comment type="caution">
    <text evidence="1">The sequence shown here is derived from an EMBL/GenBank/DDBJ whole genome shotgun (WGS) entry which is preliminary data.</text>
</comment>
<keyword evidence="2" id="KW-1185">Reference proteome</keyword>
<reference evidence="1" key="1">
    <citation type="submission" date="2021-10" db="EMBL/GenBank/DDBJ databases">
        <title>Psilocybe cubensis genome.</title>
        <authorList>
            <person name="Mckernan K.J."/>
            <person name="Crawford S."/>
            <person name="Trippe A."/>
            <person name="Kane L.T."/>
            <person name="Mclaughlin S."/>
        </authorList>
    </citation>
    <scope>NUCLEOTIDE SEQUENCE</scope>
    <source>
        <strain evidence="1">MGC-MH-2018</strain>
    </source>
</reference>
<keyword evidence="1" id="KW-0689">Ribosomal protein</keyword>